<dbReference type="GO" id="GO:0003978">
    <property type="term" value="F:UDP-glucose 4-epimerase activity"/>
    <property type="evidence" value="ECO:0007669"/>
    <property type="project" value="UniProtKB-EC"/>
</dbReference>
<evidence type="ECO:0000313" key="4">
    <source>
        <dbReference type="Proteomes" id="UP000238701"/>
    </source>
</evidence>
<evidence type="ECO:0000313" key="3">
    <source>
        <dbReference type="EMBL" id="SPF34482.1"/>
    </source>
</evidence>
<protein>
    <submittedName>
        <fullName evidence="3">Putative UDP-glucose 4-epimerase</fullName>
        <ecNumber evidence="3">5.1.3.2</ecNumber>
    </submittedName>
</protein>
<dbReference type="EMBL" id="OMOD01000032">
    <property type="protein sequence ID" value="SPF34482.1"/>
    <property type="molecule type" value="Genomic_DNA"/>
</dbReference>
<reference evidence="4" key="1">
    <citation type="submission" date="2018-02" db="EMBL/GenBank/DDBJ databases">
        <authorList>
            <person name="Hausmann B."/>
        </authorList>
    </citation>
    <scope>NUCLEOTIDE SEQUENCE [LARGE SCALE GENOMIC DNA]</scope>
    <source>
        <strain evidence="4">Peat soil MAG SbA1</strain>
    </source>
</reference>
<dbReference type="AlphaFoldDB" id="A0A2U3K490"/>
<dbReference type="InterPro" id="IPR036291">
    <property type="entry name" value="NAD(P)-bd_dom_sf"/>
</dbReference>
<feature type="domain" description="NAD-dependent epimerase/dehydratase" evidence="2">
    <location>
        <begin position="12"/>
        <end position="249"/>
    </location>
</feature>
<accession>A0A2U3K490</accession>
<evidence type="ECO:0000259" key="2">
    <source>
        <dbReference type="Pfam" id="PF01370"/>
    </source>
</evidence>
<comment type="similarity">
    <text evidence="1">Belongs to the NAD(P)-dependent epimerase/dehydratase family.</text>
</comment>
<dbReference type="Pfam" id="PF01370">
    <property type="entry name" value="Epimerase"/>
    <property type="match status" value="1"/>
</dbReference>
<sequence length="322" mass="35875">MTVLAQKDGEPWLVTGAAGFLGSHVVEQLLQRQISVLALDNQTGGNWQFLKSFAEHPLFKFLQQDIRDQESLTPLFQREQPGVVVHLAAVHFIPAAMRDPAAAVSLNVHATQTLLQACEEIPLRCFWFASTGDVYEPSESPHRESSAIRPFNVYGLTKWEGEQLIRREAEKYPERHFVIGRLFNMYGPRETTPHILPDIIHQLRAPETSVLRLGDITPKRDLVPVCDAARAVIDTVLKSAPGVTTVNIGTGVSVSVEEVLARISQLIGRPLRAEIDPDKLRAVERPHLQADIGALQSLIGWTPHSDLTRGLQELLRLEKILP</sequence>
<dbReference type="InterPro" id="IPR001509">
    <property type="entry name" value="Epimerase_deHydtase"/>
</dbReference>
<dbReference type="Gene3D" id="3.40.50.720">
    <property type="entry name" value="NAD(P)-binding Rossmann-like Domain"/>
    <property type="match status" value="1"/>
</dbReference>
<dbReference type="OrthoDB" id="244102at2"/>
<evidence type="ECO:0000256" key="1">
    <source>
        <dbReference type="ARBA" id="ARBA00007637"/>
    </source>
</evidence>
<dbReference type="Proteomes" id="UP000238701">
    <property type="component" value="Unassembled WGS sequence"/>
</dbReference>
<dbReference type="PANTHER" id="PTHR43000">
    <property type="entry name" value="DTDP-D-GLUCOSE 4,6-DEHYDRATASE-RELATED"/>
    <property type="match status" value="1"/>
</dbReference>
<dbReference type="SUPFAM" id="SSF51735">
    <property type="entry name" value="NAD(P)-binding Rossmann-fold domains"/>
    <property type="match status" value="1"/>
</dbReference>
<keyword evidence="3" id="KW-0413">Isomerase</keyword>
<name>A0A2U3K490_9BACT</name>
<organism evidence="3 4">
    <name type="scientific">Candidatus Sulfotelmatobacter kueseliae</name>
    <dbReference type="NCBI Taxonomy" id="2042962"/>
    <lineage>
        <taxon>Bacteria</taxon>
        <taxon>Pseudomonadati</taxon>
        <taxon>Acidobacteriota</taxon>
        <taxon>Terriglobia</taxon>
        <taxon>Terriglobales</taxon>
        <taxon>Candidatus Korobacteraceae</taxon>
        <taxon>Candidatus Sulfotelmatobacter</taxon>
    </lineage>
</organism>
<gene>
    <name evidence="3" type="ORF">SBA1_1270005</name>
</gene>
<proteinExistence type="inferred from homology"/>
<dbReference type="EC" id="5.1.3.2" evidence="3"/>